<accession>A0A2G1VTS1</accession>
<keyword evidence="1" id="KW-1133">Transmembrane helix</keyword>
<reference evidence="2 3" key="1">
    <citation type="submission" date="2017-08" db="EMBL/GenBank/DDBJ databases">
        <title>The whole genome shortgun sequences of strain Leeuwenhoekiella nanhaiensis G18 from the South China Sea.</title>
        <authorList>
            <person name="Liu Q."/>
        </authorList>
    </citation>
    <scope>NUCLEOTIDE SEQUENCE [LARGE SCALE GENOMIC DNA]</scope>
    <source>
        <strain evidence="2 3">G18</strain>
    </source>
</reference>
<name>A0A2G1VTS1_9FLAO</name>
<keyword evidence="1" id="KW-0812">Transmembrane</keyword>
<comment type="caution">
    <text evidence="2">The sequence shown here is derived from an EMBL/GenBank/DDBJ whole genome shotgun (WGS) entry which is preliminary data.</text>
</comment>
<dbReference type="Proteomes" id="UP000229433">
    <property type="component" value="Unassembled WGS sequence"/>
</dbReference>
<organism evidence="2 3">
    <name type="scientific">Leeuwenhoekiella nanhaiensis</name>
    <dbReference type="NCBI Taxonomy" id="1655491"/>
    <lineage>
        <taxon>Bacteria</taxon>
        <taxon>Pseudomonadati</taxon>
        <taxon>Bacteroidota</taxon>
        <taxon>Flavobacteriia</taxon>
        <taxon>Flavobacteriales</taxon>
        <taxon>Flavobacteriaceae</taxon>
        <taxon>Leeuwenhoekiella</taxon>
    </lineage>
</organism>
<feature type="transmembrane region" description="Helical" evidence="1">
    <location>
        <begin position="135"/>
        <end position="156"/>
    </location>
</feature>
<keyword evidence="1" id="KW-0472">Membrane</keyword>
<proteinExistence type="predicted"/>
<dbReference type="EMBL" id="NQXA01000002">
    <property type="protein sequence ID" value="PHQ30183.1"/>
    <property type="molecule type" value="Genomic_DNA"/>
</dbReference>
<evidence type="ECO:0000313" key="2">
    <source>
        <dbReference type="EMBL" id="PHQ30183.1"/>
    </source>
</evidence>
<keyword evidence="3" id="KW-1185">Reference proteome</keyword>
<dbReference type="AlphaFoldDB" id="A0A2G1VTS1"/>
<feature type="transmembrane region" description="Helical" evidence="1">
    <location>
        <begin position="66"/>
        <end position="89"/>
    </location>
</feature>
<feature type="transmembrane region" description="Helical" evidence="1">
    <location>
        <begin position="30"/>
        <end position="46"/>
    </location>
</feature>
<evidence type="ECO:0000256" key="1">
    <source>
        <dbReference type="SAM" id="Phobius"/>
    </source>
</evidence>
<protein>
    <submittedName>
        <fullName evidence="2">Uncharacterized protein</fullName>
    </submittedName>
</protein>
<dbReference type="RefSeq" id="WP_099645018.1">
    <property type="nucleotide sequence ID" value="NZ_KZ319288.1"/>
</dbReference>
<evidence type="ECO:0000313" key="3">
    <source>
        <dbReference type="Proteomes" id="UP000229433"/>
    </source>
</evidence>
<sequence>MKENNKRKLQRLLEYRNLSYDAMVYSQQRMDLLIISISGAGIYGILESKKIVITDVDILDENLDNLFSWGFALFVFAIIINFVSQYFSYKCHRADYRMYGDEIYVLENPKKKEEVEFEIKELDNIAASSNKITRILNVASILSLFAALILVTIIFLNV</sequence>
<gene>
    <name evidence="2" type="ORF">CJ305_04260</name>
</gene>